<feature type="signal peptide" evidence="3">
    <location>
        <begin position="1"/>
        <end position="19"/>
    </location>
</feature>
<evidence type="ECO:0000256" key="3">
    <source>
        <dbReference type="SAM" id="SignalP"/>
    </source>
</evidence>
<keyword evidence="3" id="KW-0732">Signal</keyword>
<gene>
    <name evidence="4" type="ORF">EPR50_G00108420</name>
</gene>
<evidence type="ECO:0000256" key="1">
    <source>
        <dbReference type="SAM" id="MobiDB-lite"/>
    </source>
</evidence>
<reference evidence="4 5" key="1">
    <citation type="submission" date="2019-01" db="EMBL/GenBank/DDBJ databases">
        <title>A chromosome-scale genome assembly of the yellow perch, Perca flavescens.</title>
        <authorList>
            <person name="Feron R."/>
            <person name="Morvezen R."/>
            <person name="Bestin A."/>
            <person name="Haffray P."/>
            <person name="Klopp C."/>
            <person name="Zahm M."/>
            <person name="Cabau C."/>
            <person name="Roques C."/>
            <person name="Donnadieu C."/>
            <person name="Bouchez O."/>
            <person name="Christie M."/>
            <person name="Larson W."/>
            <person name="Guiguen Y."/>
        </authorList>
    </citation>
    <scope>NUCLEOTIDE SEQUENCE [LARGE SCALE GENOMIC DNA]</scope>
    <source>
        <strain evidence="4">YP-PL-M2</strain>
        <tissue evidence="4">Blood</tissue>
    </source>
</reference>
<organism evidence="4 5">
    <name type="scientific">Perca flavescens</name>
    <name type="common">American yellow perch</name>
    <name type="synonym">Morone flavescens</name>
    <dbReference type="NCBI Taxonomy" id="8167"/>
    <lineage>
        <taxon>Eukaryota</taxon>
        <taxon>Metazoa</taxon>
        <taxon>Chordata</taxon>
        <taxon>Craniata</taxon>
        <taxon>Vertebrata</taxon>
        <taxon>Euteleostomi</taxon>
        <taxon>Actinopterygii</taxon>
        <taxon>Neopterygii</taxon>
        <taxon>Teleostei</taxon>
        <taxon>Neoteleostei</taxon>
        <taxon>Acanthomorphata</taxon>
        <taxon>Eupercaria</taxon>
        <taxon>Perciformes</taxon>
        <taxon>Percoidei</taxon>
        <taxon>Percidae</taxon>
        <taxon>Percinae</taxon>
        <taxon>Perca</taxon>
    </lineage>
</organism>
<accession>A0A484CXH0</accession>
<comment type="caution">
    <text evidence="4">The sequence shown here is derived from an EMBL/GenBank/DDBJ whole genome shotgun (WGS) entry which is preliminary data.</text>
</comment>
<feature type="compositionally biased region" description="Polar residues" evidence="1">
    <location>
        <begin position="371"/>
        <end position="387"/>
    </location>
</feature>
<protein>
    <submittedName>
        <fullName evidence="4">Uncharacterized protein</fullName>
    </submittedName>
</protein>
<keyword evidence="5" id="KW-1185">Reference proteome</keyword>
<sequence length="448" mass="49983">MLLLYVTIVSCVVFGGSSAGFYEKSECYGKFLRFPFTYTPPRFNGQLYFTPKNGGSRKLVMDKDEAKDPRLQISIGSVVLTDLTERDEGTFSVSIDDAMPYDIIKLEILDCAYQVYWTYGSPYSSVAPTQTEYIEFLPFYSEDLPRVLWNLTDPQANKGSRLQMKGSIWKIKSLNQADGGYYNFRKKDKTVLSRLKIVVGVNDRRYYTKVNERFVIETPSLDATWTVTFTPAGEVEKNKLMEEGNLVTDDRRIRIMHNGIEIDPVNIIDSGTFEFRDQQGYLAQIVELRVEDEPPPSVLHPYGYIAIIGGIIFAVVVCCCCVKKCCCKNSSSKRHESAPETGAAPAVYYHDLIEPAGPSYSAAPVPDNSYQPMNSLVSGEHTTTSLEPSVEPLRGQEGEPAPTLGSDFLSSDPVPKFEVKGLSIPSALPLVSDSTFCDVYTSDKLNFL</sequence>
<evidence type="ECO:0000256" key="2">
    <source>
        <dbReference type="SAM" id="Phobius"/>
    </source>
</evidence>
<feature type="region of interest" description="Disordered" evidence="1">
    <location>
        <begin position="371"/>
        <end position="406"/>
    </location>
</feature>
<feature type="transmembrane region" description="Helical" evidence="2">
    <location>
        <begin position="302"/>
        <end position="322"/>
    </location>
</feature>
<evidence type="ECO:0000313" key="5">
    <source>
        <dbReference type="Proteomes" id="UP000295070"/>
    </source>
</evidence>
<dbReference type="EMBL" id="SCKG01000010">
    <property type="protein sequence ID" value="TDH07686.1"/>
    <property type="molecule type" value="Genomic_DNA"/>
</dbReference>
<dbReference type="AlphaFoldDB" id="A0A484CXH0"/>
<name>A0A484CXH0_PERFV</name>
<evidence type="ECO:0000313" key="4">
    <source>
        <dbReference type="EMBL" id="TDH07686.1"/>
    </source>
</evidence>
<keyword evidence="2" id="KW-1133">Transmembrane helix</keyword>
<keyword evidence="2" id="KW-0812">Transmembrane</keyword>
<keyword evidence="2" id="KW-0472">Membrane</keyword>
<feature type="chain" id="PRO_5019833114" evidence="3">
    <location>
        <begin position="20"/>
        <end position="448"/>
    </location>
</feature>
<proteinExistence type="predicted"/>
<dbReference type="Proteomes" id="UP000295070">
    <property type="component" value="Chromosome 10"/>
</dbReference>